<dbReference type="EMBL" id="UOEC01000151">
    <property type="protein sequence ID" value="VAV97983.1"/>
    <property type="molecule type" value="Genomic_DNA"/>
</dbReference>
<feature type="transmembrane region" description="Helical" evidence="1">
    <location>
        <begin position="65"/>
        <end position="86"/>
    </location>
</feature>
<evidence type="ECO:0000313" key="3">
    <source>
        <dbReference type="EMBL" id="VAV97983.1"/>
    </source>
</evidence>
<organism evidence="3">
    <name type="scientific">hydrothermal vent metagenome</name>
    <dbReference type="NCBI Taxonomy" id="652676"/>
    <lineage>
        <taxon>unclassified sequences</taxon>
        <taxon>metagenomes</taxon>
        <taxon>ecological metagenomes</taxon>
    </lineage>
</organism>
<dbReference type="PANTHER" id="PTHR22911:SF135">
    <property type="entry name" value="BLR4310 PROTEIN"/>
    <property type="match status" value="1"/>
</dbReference>
<proteinExistence type="predicted"/>
<protein>
    <recommendedName>
        <fullName evidence="2">EamA domain-containing protein</fullName>
    </recommendedName>
</protein>
<dbReference type="GO" id="GO:0016020">
    <property type="term" value="C:membrane"/>
    <property type="evidence" value="ECO:0007669"/>
    <property type="project" value="InterPro"/>
</dbReference>
<evidence type="ECO:0000259" key="2">
    <source>
        <dbReference type="Pfam" id="PF00892"/>
    </source>
</evidence>
<accession>A0A3B0SNG7</accession>
<evidence type="ECO:0000256" key="1">
    <source>
        <dbReference type="SAM" id="Phobius"/>
    </source>
</evidence>
<dbReference type="SUPFAM" id="SSF103481">
    <property type="entry name" value="Multidrug resistance efflux transporter EmrE"/>
    <property type="match status" value="2"/>
</dbReference>
<feature type="transmembrane region" description="Helical" evidence="1">
    <location>
        <begin position="33"/>
        <end position="53"/>
    </location>
</feature>
<dbReference type="InterPro" id="IPR000620">
    <property type="entry name" value="EamA_dom"/>
</dbReference>
<feature type="transmembrane region" description="Helical" evidence="1">
    <location>
        <begin position="150"/>
        <end position="169"/>
    </location>
</feature>
<feature type="transmembrane region" description="Helical" evidence="1">
    <location>
        <begin position="92"/>
        <end position="114"/>
    </location>
</feature>
<feature type="transmembrane region" description="Helical" evidence="1">
    <location>
        <begin position="126"/>
        <end position="144"/>
    </location>
</feature>
<gene>
    <name evidence="3" type="ORF">MNBD_ALPHA08-67</name>
</gene>
<feature type="domain" description="EamA" evidence="2">
    <location>
        <begin position="7"/>
        <end position="137"/>
    </location>
</feature>
<feature type="transmembrane region" description="Helical" evidence="1">
    <location>
        <begin position="203"/>
        <end position="224"/>
    </location>
</feature>
<dbReference type="AlphaFoldDB" id="A0A3B0SNG7"/>
<sequence>MNSNHVSGVALICVSALVFSTAGIFTKGVEADAWAIIFWRGLSAAGFTVLYTFWRGTFRNEVRQFGAPGWLVAIFGAAGTAAFIPAFKLTSIANVALIWAAAPFITALLAWLVLRERPTAKVLVSSVFALAGVAVVVGGSVGGVNLTGDLLALWMTLMMAALMVVYRVWPQTPAALPAAMSSLLLLPPALAMSSPLQIAPAEILILIAFGLVFAIASVTLAEGVRRIPAAEAALLSALESPLAPLWAFLVFSAIPAVSTLIGGAIILAAVVWSQTSGPQRLKA</sequence>
<name>A0A3B0SNG7_9ZZZZ</name>
<dbReference type="Pfam" id="PF00892">
    <property type="entry name" value="EamA"/>
    <property type="match status" value="1"/>
</dbReference>
<reference evidence="3" key="1">
    <citation type="submission" date="2018-06" db="EMBL/GenBank/DDBJ databases">
        <authorList>
            <person name="Zhirakovskaya E."/>
        </authorList>
    </citation>
    <scope>NUCLEOTIDE SEQUENCE</scope>
</reference>
<keyword evidence="1" id="KW-1133">Transmembrane helix</keyword>
<keyword evidence="1" id="KW-0472">Membrane</keyword>
<dbReference type="PANTHER" id="PTHR22911">
    <property type="entry name" value="ACYL-MALONYL CONDENSING ENZYME-RELATED"/>
    <property type="match status" value="1"/>
</dbReference>
<feature type="transmembrane region" description="Helical" evidence="1">
    <location>
        <begin position="245"/>
        <end position="272"/>
    </location>
</feature>
<keyword evidence="1" id="KW-0812">Transmembrane</keyword>
<dbReference type="InterPro" id="IPR037185">
    <property type="entry name" value="EmrE-like"/>
</dbReference>
<feature type="transmembrane region" description="Helical" evidence="1">
    <location>
        <begin position="174"/>
        <end position="191"/>
    </location>
</feature>